<feature type="transmembrane region" description="Helical" evidence="2">
    <location>
        <begin position="264"/>
        <end position="286"/>
    </location>
</feature>
<dbReference type="Gene3D" id="1.10.1450.10">
    <property type="entry name" value="Tetraspanin"/>
    <property type="match status" value="1"/>
</dbReference>
<sequence>MMCTCRYCLCFFNVVVIINTCMLALLVSTYAFFGNMPPSFSMAMGFWLLVYTNYFGIYVTLLSAATFYRDKDVWWINRLTSGGIIGCAICFFLGGILFLIPISAEAMMSFSKFYFFIYGTIPPFLDNFQAKFKCCGIYNYLDYGRKDFTNYGYNQTGFLVFRQADENDDFWHQLINDLTLNRTIVRRTTGLDVPQSCCPIHLTTEKRHSDCGKKVEYTKADDSTPELLAKQKESARLKINDPSMGCYQKYRKILDTGYQFQLTYLLGAVQFGSLFQCALFMALLWFHKLALKTIRQLNYWLPTLIKLHQTVEMAEAHANLEAEADESHEPEEHRQRKPRGSSSRRGRSKSLHNVGKLGGRRSTSARGSKDANSI</sequence>
<reference evidence="3 4" key="1">
    <citation type="journal article" date="2016" name="Genome Biol. Evol.">
        <title>Gene Family Evolution Reflects Adaptation to Soil Environmental Stressors in the Genome of the Collembolan Orchesella cincta.</title>
        <authorList>
            <person name="Faddeeva-Vakhrusheva A."/>
            <person name="Derks M.F."/>
            <person name="Anvar S.Y."/>
            <person name="Agamennone V."/>
            <person name="Suring W."/>
            <person name="Smit S."/>
            <person name="van Straalen N.M."/>
            <person name="Roelofs D."/>
        </authorList>
    </citation>
    <scope>NUCLEOTIDE SEQUENCE [LARGE SCALE GENOMIC DNA]</scope>
    <source>
        <tissue evidence="3">Mixed pool</tissue>
    </source>
</reference>
<feature type="compositionally biased region" description="Basic and acidic residues" evidence="1">
    <location>
        <begin position="322"/>
        <end position="334"/>
    </location>
</feature>
<keyword evidence="2" id="KW-0812">Transmembrane</keyword>
<organism evidence="3 4">
    <name type="scientific">Orchesella cincta</name>
    <name type="common">Springtail</name>
    <name type="synonym">Podura cincta</name>
    <dbReference type="NCBI Taxonomy" id="48709"/>
    <lineage>
        <taxon>Eukaryota</taxon>
        <taxon>Metazoa</taxon>
        <taxon>Ecdysozoa</taxon>
        <taxon>Arthropoda</taxon>
        <taxon>Hexapoda</taxon>
        <taxon>Collembola</taxon>
        <taxon>Entomobryomorpha</taxon>
        <taxon>Entomobryoidea</taxon>
        <taxon>Orchesellidae</taxon>
        <taxon>Orchesellinae</taxon>
        <taxon>Orchesella</taxon>
    </lineage>
</organism>
<dbReference type="EMBL" id="LJIJ01000065">
    <property type="protein sequence ID" value="ODN03723.1"/>
    <property type="molecule type" value="Genomic_DNA"/>
</dbReference>
<feature type="compositionally biased region" description="Polar residues" evidence="1">
    <location>
        <begin position="361"/>
        <end position="374"/>
    </location>
</feature>
<evidence type="ECO:0000313" key="3">
    <source>
        <dbReference type="EMBL" id="ODN03723.1"/>
    </source>
</evidence>
<protein>
    <submittedName>
        <fullName evidence="3">Uncharacterized protein</fullName>
    </submittedName>
</protein>
<dbReference type="AlphaFoldDB" id="A0A1D2NEP5"/>
<feature type="region of interest" description="Disordered" evidence="1">
    <location>
        <begin position="322"/>
        <end position="374"/>
    </location>
</feature>
<dbReference type="GO" id="GO:0016020">
    <property type="term" value="C:membrane"/>
    <property type="evidence" value="ECO:0007669"/>
    <property type="project" value="InterPro"/>
</dbReference>
<feature type="compositionally biased region" description="Basic residues" evidence="1">
    <location>
        <begin position="335"/>
        <end position="350"/>
    </location>
</feature>
<gene>
    <name evidence="3" type="ORF">Ocin01_02959</name>
</gene>
<keyword evidence="2" id="KW-0472">Membrane</keyword>
<keyword evidence="4" id="KW-1185">Reference proteome</keyword>
<comment type="caution">
    <text evidence="3">The sequence shown here is derived from an EMBL/GenBank/DDBJ whole genome shotgun (WGS) entry which is preliminary data.</text>
</comment>
<feature type="transmembrane region" description="Helical" evidence="2">
    <location>
        <begin position="7"/>
        <end position="33"/>
    </location>
</feature>
<feature type="transmembrane region" description="Helical" evidence="2">
    <location>
        <begin position="79"/>
        <end position="104"/>
    </location>
</feature>
<dbReference type="InterPro" id="IPR008952">
    <property type="entry name" value="Tetraspanin_EC2_sf"/>
</dbReference>
<proteinExistence type="predicted"/>
<evidence type="ECO:0000313" key="4">
    <source>
        <dbReference type="Proteomes" id="UP000094527"/>
    </source>
</evidence>
<evidence type="ECO:0000256" key="2">
    <source>
        <dbReference type="SAM" id="Phobius"/>
    </source>
</evidence>
<keyword evidence="2" id="KW-1133">Transmembrane helix</keyword>
<dbReference type="SUPFAM" id="SSF48652">
    <property type="entry name" value="Tetraspanin"/>
    <property type="match status" value="1"/>
</dbReference>
<dbReference type="Proteomes" id="UP000094527">
    <property type="component" value="Unassembled WGS sequence"/>
</dbReference>
<name>A0A1D2NEP5_ORCCI</name>
<evidence type="ECO:0000256" key="1">
    <source>
        <dbReference type="SAM" id="MobiDB-lite"/>
    </source>
</evidence>
<feature type="transmembrane region" description="Helical" evidence="2">
    <location>
        <begin position="45"/>
        <end position="67"/>
    </location>
</feature>
<accession>A0A1D2NEP5</accession>